<dbReference type="EMBL" id="DXFD01000057">
    <property type="protein sequence ID" value="HIX46778.1"/>
    <property type="molecule type" value="Genomic_DNA"/>
</dbReference>
<protein>
    <submittedName>
        <fullName evidence="1">Uncharacterized protein</fullName>
    </submittedName>
</protein>
<name>A0A9D2AR28_9FIRM</name>
<comment type="caution">
    <text evidence="1">The sequence shown here is derived from an EMBL/GenBank/DDBJ whole genome shotgun (WGS) entry which is preliminary data.</text>
</comment>
<sequence>MFIEEEVSAALRRGGLRTRPVRAKCSAAGEVLRALLPYGRAALIADESADAALTESVRASLRAYRPACVLLGEGEDLTALFALPDDVRAVVAVGGRALRAARFFRTLRGGFCLLLPVRPAAKEVLSPVAPAPWDGYPLDEPDAVLADGEILRGGEQARADVALCALCAEELEVDGCFSDASHDARGLRRAAMLAAESDPASPAGREDLLFAALLAEAEKRAFPAFGCEAAARHAPGGSGAVLAYFARRYAALFAEGRPRPFFVPDYAARVARAAARLDMPASALFSNVRVPTGEQSFDLGVRFAEVRSRLYTSARLLVRFADRICPAPPPQGTGEGARGAGEGAWESLRAHPLAEWYDLSAECSPLYAAPALEREFGLLENPAPVRPAP</sequence>
<accession>A0A9D2AR28</accession>
<evidence type="ECO:0000313" key="2">
    <source>
        <dbReference type="Proteomes" id="UP000824249"/>
    </source>
</evidence>
<evidence type="ECO:0000313" key="1">
    <source>
        <dbReference type="EMBL" id="HIX46778.1"/>
    </source>
</evidence>
<dbReference type="Proteomes" id="UP000824249">
    <property type="component" value="Unassembled WGS sequence"/>
</dbReference>
<dbReference type="AlphaFoldDB" id="A0A9D2AR28"/>
<organism evidence="1 2">
    <name type="scientific">Candidatus Borkfalkia faecigallinarum</name>
    <dbReference type="NCBI Taxonomy" id="2838509"/>
    <lineage>
        <taxon>Bacteria</taxon>
        <taxon>Bacillati</taxon>
        <taxon>Bacillota</taxon>
        <taxon>Clostridia</taxon>
        <taxon>Christensenellales</taxon>
        <taxon>Christensenellaceae</taxon>
        <taxon>Candidatus Borkfalkia</taxon>
    </lineage>
</organism>
<proteinExistence type="predicted"/>
<gene>
    <name evidence="1" type="ORF">H9737_03700</name>
</gene>
<reference evidence="1" key="1">
    <citation type="journal article" date="2021" name="PeerJ">
        <title>Extensive microbial diversity within the chicken gut microbiome revealed by metagenomics and culture.</title>
        <authorList>
            <person name="Gilroy R."/>
            <person name="Ravi A."/>
            <person name="Getino M."/>
            <person name="Pursley I."/>
            <person name="Horton D.L."/>
            <person name="Alikhan N.F."/>
            <person name="Baker D."/>
            <person name="Gharbi K."/>
            <person name="Hall N."/>
            <person name="Watson M."/>
            <person name="Adriaenssens E.M."/>
            <person name="Foster-Nyarko E."/>
            <person name="Jarju S."/>
            <person name="Secka A."/>
            <person name="Antonio M."/>
            <person name="Oren A."/>
            <person name="Chaudhuri R.R."/>
            <person name="La Ragione R."/>
            <person name="Hildebrand F."/>
            <person name="Pallen M.J."/>
        </authorList>
    </citation>
    <scope>NUCLEOTIDE SEQUENCE</scope>
    <source>
        <strain evidence="1">26628</strain>
    </source>
</reference>
<reference evidence="1" key="2">
    <citation type="submission" date="2021-04" db="EMBL/GenBank/DDBJ databases">
        <authorList>
            <person name="Gilroy R."/>
        </authorList>
    </citation>
    <scope>NUCLEOTIDE SEQUENCE</scope>
    <source>
        <strain evidence="1">26628</strain>
    </source>
</reference>